<keyword evidence="2" id="KW-1185">Reference proteome</keyword>
<gene>
    <name evidence="1" type="ORF">EV356DRAFT_499758</name>
</gene>
<evidence type="ECO:0000313" key="2">
    <source>
        <dbReference type="Proteomes" id="UP000800092"/>
    </source>
</evidence>
<protein>
    <submittedName>
        <fullName evidence="1">Uncharacterized protein</fullName>
    </submittedName>
</protein>
<name>A0A6A6HN65_VIRVR</name>
<reference evidence="1" key="1">
    <citation type="journal article" date="2020" name="Stud. Mycol.">
        <title>101 Dothideomycetes genomes: a test case for predicting lifestyles and emergence of pathogens.</title>
        <authorList>
            <person name="Haridas S."/>
            <person name="Albert R."/>
            <person name="Binder M."/>
            <person name="Bloem J."/>
            <person name="Labutti K."/>
            <person name="Salamov A."/>
            <person name="Andreopoulos B."/>
            <person name="Baker S."/>
            <person name="Barry K."/>
            <person name="Bills G."/>
            <person name="Bluhm B."/>
            <person name="Cannon C."/>
            <person name="Castanera R."/>
            <person name="Culley D."/>
            <person name="Daum C."/>
            <person name="Ezra D."/>
            <person name="Gonzalez J."/>
            <person name="Henrissat B."/>
            <person name="Kuo A."/>
            <person name="Liang C."/>
            <person name="Lipzen A."/>
            <person name="Lutzoni F."/>
            <person name="Magnuson J."/>
            <person name="Mondo S."/>
            <person name="Nolan M."/>
            <person name="Ohm R."/>
            <person name="Pangilinan J."/>
            <person name="Park H.-J."/>
            <person name="Ramirez L."/>
            <person name="Alfaro M."/>
            <person name="Sun H."/>
            <person name="Tritt A."/>
            <person name="Yoshinaga Y."/>
            <person name="Zwiers L.-H."/>
            <person name="Turgeon B."/>
            <person name="Goodwin S."/>
            <person name="Spatafora J."/>
            <person name="Crous P."/>
            <person name="Grigoriev I."/>
        </authorList>
    </citation>
    <scope>NUCLEOTIDE SEQUENCE</scope>
    <source>
        <strain evidence="1">Tuck. ex Michener</strain>
    </source>
</reference>
<organism evidence="1 2">
    <name type="scientific">Viridothelium virens</name>
    <name type="common">Speckled blister lichen</name>
    <name type="synonym">Trypethelium virens</name>
    <dbReference type="NCBI Taxonomy" id="1048519"/>
    <lineage>
        <taxon>Eukaryota</taxon>
        <taxon>Fungi</taxon>
        <taxon>Dikarya</taxon>
        <taxon>Ascomycota</taxon>
        <taxon>Pezizomycotina</taxon>
        <taxon>Dothideomycetes</taxon>
        <taxon>Dothideomycetes incertae sedis</taxon>
        <taxon>Trypetheliales</taxon>
        <taxon>Trypetheliaceae</taxon>
        <taxon>Viridothelium</taxon>
    </lineage>
</organism>
<dbReference type="EMBL" id="ML991772">
    <property type="protein sequence ID" value="KAF2239575.1"/>
    <property type="molecule type" value="Genomic_DNA"/>
</dbReference>
<sequence length="99" mass="11245">MYAQSVPGGHWWRWARVSGARAWLLEEWKGNLRSASHSADGCCSTRLLKRPRSIPRRCLPLGTSSRDGPWSVEKDEWLGSHWHSISFGVSVTVWTAIKI</sequence>
<proteinExistence type="predicted"/>
<dbReference type="AlphaFoldDB" id="A0A6A6HN65"/>
<accession>A0A6A6HN65</accession>
<dbReference type="Proteomes" id="UP000800092">
    <property type="component" value="Unassembled WGS sequence"/>
</dbReference>
<evidence type="ECO:0000313" key="1">
    <source>
        <dbReference type="EMBL" id="KAF2239575.1"/>
    </source>
</evidence>